<protein>
    <submittedName>
        <fullName evidence="2">LytR C-terminal domain-containing protein</fullName>
    </submittedName>
</protein>
<dbReference type="InterPro" id="IPR027381">
    <property type="entry name" value="LytR/CpsA/Psr_C"/>
</dbReference>
<dbReference type="Proteomes" id="UP001316184">
    <property type="component" value="Chromosome"/>
</dbReference>
<feature type="domain" description="LytR/CpsA/Psr regulator C-terminal" evidence="1">
    <location>
        <begin position="57"/>
        <end position="144"/>
    </location>
</feature>
<evidence type="ECO:0000313" key="2">
    <source>
        <dbReference type="EMBL" id="UUP13922.1"/>
    </source>
</evidence>
<gene>
    <name evidence="2" type="ORF">NQV15_01015</name>
</gene>
<dbReference type="Pfam" id="PF13399">
    <property type="entry name" value="LytR_C"/>
    <property type="match status" value="1"/>
</dbReference>
<dbReference type="Gene3D" id="3.30.70.2390">
    <property type="match status" value="1"/>
</dbReference>
<sequence>MRTGLRALTLLLSAAIFVVGSVIGFRMLTASPEEAAAAETCTSSVVAAGSPLDSNVVTVNVFNASNRSGLANRVRIDMQANGFLGGQIGNSTSATKPKKVAILTGDKDDPRVKLVAAQFRDKVEYAAPDIPVESGITVVVGDRYRGLKTEATTTIETDRDISVCVPVVPLP</sequence>
<name>A0ABY5M8Z6_9ACTN</name>
<dbReference type="RefSeq" id="WP_232403023.1">
    <property type="nucleotide sequence ID" value="NZ_CP102173.1"/>
</dbReference>
<proteinExistence type="predicted"/>
<evidence type="ECO:0000259" key="1">
    <source>
        <dbReference type="Pfam" id="PF13399"/>
    </source>
</evidence>
<dbReference type="EMBL" id="CP102173">
    <property type="protein sequence ID" value="UUP13922.1"/>
    <property type="molecule type" value="Genomic_DNA"/>
</dbReference>
<accession>A0ABY5M8Z6</accession>
<evidence type="ECO:0000313" key="3">
    <source>
        <dbReference type="Proteomes" id="UP001316184"/>
    </source>
</evidence>
<organism evidence="2 3">
    <name type="scientific">Aeromicrobium wangtongii</name>
    <dbReference type="NCBI Taxonomy" id="2969247"/>
    <lineage>
        <taxon>Bacteria</taxon>
        <taxon>Bacillati</taxon>
        <taxon>Actinomycetota</taxon>
        <taxon>Actinomycetes</taxon>
        <taxon>Propionibacteriales</taxon>
        <taxon>Nocardioidaceae</taxon>
        <taxon>Aeromicrobium</taxon>
    </lineage>
</organism>
<reference evidence="2 3" key="1">
    <citation type="submission" date="2022-08" db="EMBL/GenBank/DDBJ databases">
        <title>novel species in genus Aeromicrobium.</title>
        <authorList>
            <person name="Ye L."/>
        </authorList>
    </citation>
    <scope>NUCLEOTIDE SEQUENCE [LARGE SCALE GENOMIC DNA]</scope>
    <source>
        <strain evidence="3">zg-Y1379</strain>
    </source>
</reference>
<keyword evidence="3" id="KW-1185">Reference proteome</keyword>